<evidence type="ECO:0000259" key="1">
    <source>
        <dbReference type="Pfam" id="PF07727"/>
    </source>
</evidence>
<accession>A0ABM1GL94</accession>
<evidence type="ECO:0000313" key="3">
    <source>
        <dbReference type="RefSeq" id="XP_015072762.1"/>
    </source>
</evidence>
<protein>
    <submittedName>
        <fullName evidence="3">Uncharacterized protein LOC107016980</fullName>
    </submittedName>
</protein>
<sequence>MWMILITSGSNPSHVSELVLQLGKEFSMKDLGPLHLFLGVEVKYFDGGIHLSQSKYVAELLDKTEMTFAKVIATHLDQKHGLHEAVESLVEASFYRMIVGSLQYLTLTRPYIIHVVNLASQFMQNPNSSYLQGVKRILRYIKGTLHFGLRLISQSPCRLYGYSDAD</sequence>
<dbReference type="Pfam" id="PF07727">
    <property type="entry name" value="RVT_2"/>
    <property type="match status" value="1"/>
</dbReference>
<dbReference type="PANTHER" id="PTHR11439:SF524">
    <property type="entry name" value="RNA-DIRECTED DNA POLYMERASE, PROTEIN KINASE RLK-PELLE-DLSV FAMILY"/>
    <property type="match status" value="1"/>
</dbReference>
<name>A0ABM1GL94_SOLPN</name>
<gene>
    <name evidence="3" type="primary">LOC107016980</name>
</gene>
<dbReference type="Proteomes" id="UP000694930">
    <property type="component" value="Chromosome 4"/>
</dbReference>
<dbReference type="InterPro" id="IPR013103">
    <property type="entry name" value="RVT_2"/>
</dbReference>
<dbReference type="GeneID" id="107016980"/>
<organism evidence="2 3">
    <name type="scientific">Solanum pennellii</name>
    <name type="common">Tomato</name>
    <name type="synonym">Lycopersicon pennellii</name>
    <dbReference type="NCBI Taxonomy" id="28526"/>
    <lineage>
        <taxon>Eukaryota</taxon>
        <taxon>Viridiplantae</taxon>
        <taxon>Streptophyta</taxon>
        <taxon>Embryophyta</taxon>
        <taxon>Tracheophyta</taxon>
        <taxon>Spermatophyta</taxon>
        <taxon>Magnoliopsida</taxon>
        <taxon>eudicotyledons</taxon>
        <taxon>Gunneridae</taxon>
        <taxon>Pentapetalae</taxon>
        <taxon>asterids</taxon>
        <taxon>lamiids</taxon>
        <taxon>Solanales</taxon>
        <taxon>Solanaceae</taxon>
        <taxon>Solanoideae</taxon>
        <taxon>Solaneae</taxon>
        <taxon>Solanum</taxon>
        <taxon>Solanum subgen. Lycopersicon</taxon>
    </lineage>
</organism>
<reference evidence="3" key="2">
    <citation type="submission" date="2025-08" db="UniProtKB">
        <authorList>
            <consortium name="RefSeq"/>
        </authorList>
    </citation>
    <scope>IDENTIFICATION</scope>
</reference>
<keyword evidence="2" id="KW-1185">Reference proteome</keyword>
<reference evidence="2" key="1">
    <citation type="journal article" date="2014" name="Nat. Genet.">
        <title>The genome of the stress-tolerant wild tomato species Solanum pennellii.</title>
        <authorList>
            <person name="Bolger A."/>
            <person name="Scossa F."/>
            <person name="Bolger M.E."/>
            <person name="Lanz C."/>
            <person name="Maumus F."/>
            <person name="Tohge T."/>
            <person name="Quesneville H."/>
            <person name="Alseekh S."/>
            <person name="Sorensen I."/>
            <person name="Lichtenstein G."/>
            <person name="Fich E.A."/>
            <person name="Conte M."/>
            <person name="Keller H."/>
            <person name="Schneeberger K."/>
            <person name="Schwacke R."/>
            <person name="Ofner I."/>
            <person name="Vrebalov J."/>
            <person name="Xu Y."/>
            <person name="Osorio S."/>
            <person name="Aflitos S.A."/>
            <person name="Schijlen E."/>
            <person name="Jimenez-Gomez J.M."/>
            <person name="Ryngajllo M."/>
            <person name="Kimura S."/>
            <person name="Kumar R."/>
            <person name="Koenig D."/>
            <person name="Headland L.R."/>
            <person name="Maloof J.N."/>
            <person name="Sinha N."/>
            <person name="van Ham R.C."/>
            <person name="Lankhorst R.K."/>
            <person name="Mao L."/>
            <person name="Vogel A."/>
            <person name="Arsova B."/>
            <person name="Panstruga R."/>
            <person name="Fei Z."/>
            <person name="Rose J.K."/>
            <person name="Zamir D."/>
            <person name="Carrari F."/>
            <person name="Giovannoni J.J."/>
            <person name="Weigel D."/>
            <person name="Usadel B."/>
            <person name="Fernie A.R."/>
        </authorList>
    </citation>
    <scope>NUCLEOTIDE SEQUENCE [LARGE SCALE GENOMIC DNA]</scope>
    <source>
        <strain evidence="2">cv. LA0716</strain>
    </source>
</reference>
<feature type="domain" description="Reverse transcriptase Ty1/copia-type" evidence="1">
    <location>
        <begin position="5"/>
        <end position="74"/>
    </location>
</feature>
<dbReference type="RefSeq" id="XP_015072762.1">
    <property type="nucleotide sequence ID" value="XM_015217276.1"/>
</dbReference>
<dbReference type="PANTHER" id="PTHR11439">
    <property type="entry name" value="GAG-POL-RELATED RETROTRANSPOSON"/>
    <property type="match status" value="1"/>
</dbReference>
<proteinExistence type="predicted"/>
<evidence type="ECO:0000313" key="2">
    <source>
        <dbReference type="Proteomes" id="UP000694930"/>
    </source>
</evidence>